<keyword evidence="2" id="KW-0472">Membrane</keyword>
<evidence type="ECO:0000313" key="3">
    <source>
        <dbReference type="EnsemblProtists" id="EOD38156"/>
    </source>
</evidence>
<accession>A0A0D3KQX1</accession>
<organism evidence="3 4">
    <name type="scientific">Emiliania huxleyi (strain CCMP1516)</name>
    <dbReference type="NCBI Taxonomy" id="280463"/>
    <lineage>
        <taxon>Eukaryota</taxon>
        <taxon>Haptista</taxon>
        <taxon>Haptophyta</taxon>
        <taxon>Prymnesiophyceae</taxon>
        <taxon>Isochrysidales</taxon>
        <taxon>Noelaerhabdaceae</taxon>
        <taxon>Emiliania</taxon>
    </lineage>
</organism>
<dbReference type="PaxDb" id="2903-EOD38156"/>
<dbReference type="Proteomes" id="UP000013827">
    <property type="component" value="Unassembled WGS sequence"/>
</dbReference>
<feature type="transmembrane region" description="Helical" evidence="2">
    <location>
        <begin position="47"/>
        <end position="67"/>
    </location>
</feature>
<protein>
    <submittedName>
        <fullName evidence="3">Uncharacterized protein</fullName>
    </submittedName>
</protein>
<feature type="transmembrane region" description="Helical" evidence="2">
    <location>
        <begin position="12"/>
        <end position="41"/>
    </location>
</feature>
<feature type="transmembrane region" description="Helical" evidence="2">
    <location>
        <begin position="88"/>
        <end position="111"/>
    </location>
</feature>
<dbReference type="EnsemblProtists" id="EOD38156">
    <property type="protein sequence ID" value="EOD38156"/>
    <property type="gene ID" value="EMIHUDRAFT_98041"/>
</dbReference>
<keyword evidence="2" id="KW-1133">Transmembrane helix</keyword>
<evidence type="ECO:0000256" key="2">
    <source>
        <dbReference type="SAM" id="Phobius"/>
    </source>
</evidence>
<dbReference type="RefSeq" id="XP_005790585.1">
    <property type="nucleotide sequence ID" value="XM_005790528.1"/>
</dbReference>
<sequence length="210" mass="21913">MGCSGLGCKEVLLAALGVATVLWGLLALVYSLVLAWAGWVWTQDTNIANLTAPGVIASVAMIIAGLLSAGPGSGMCCRPQDSAARRRYLISALVCRLIPIAATIYLIIFVVREQWKEAPPAPPSPPAPPPGEGSPPSSPMPAWPPQAPYPPSWPPQPPFAPYEPSAGPNAFLWVLLIVSLAVVVVAPVVEILVICDLGKERPKVSAGGDL</sequence>
<reference evidence="3" key="2">
    <citation type="submission" date="2024-10" db="UniProtKB">
        <authorList>
            <consortium name="EnsemblProtists"/>
        </authorList>
    </citation>
    <scope>IDENTIFICATION</scope>
</reference>
<feature type="region of interest" description="Disordered" evidence="1">
    <location>
        <begin position="119"/>
        <end position="143"/>
    </location>
</feature>
<dbReference type="KEGG" id="ehx:EMIHUDRAFT_98041"/>
<dbReference type="HOGENOM" id="CLU_1312209_0_0_1"/>
<feature type="transmembrane region" description="Helical" evidence="2">
    <location>
        <begin position="170"/>
        <end position="195"/>
    </location>
</feature>
<name>A0A0D3KQX1_EMIH1</name>
<proteinExistence type="predicted"/>
<reference evidence="4" key="1">
    <citation type="journal article" date="2013" name="Nature">
        <title>Pan genome of the phytoplankton Emiliania underpins its global distribution.</title>
        <authorList>
            <person name="Read B.A."/>
            <person name="Kegel J."/>
            <person name="Klute M.J."/>
            <person name="Kuo A."/>
            <person name="Lefebvre S.C."/>
            <person name="Maumus F."/>
            <person name="Mayer C."/>
            <person name="Miller J."/>
            <person name="Monier A."/>
            <person name="Salamov A."/>
            <person name="Young J."/>
            <person name="Aguilar M."/>
            <person name="Claverie J.M."/>
            <person name="Frickenhaus S."/>
            <person name="Gonzalez K."/>
            <person name="Herman E.K."/>
            <person name="Lin Y.C."/>
            <person name="Napier J."/>
            <person name="Ogata H."/>
            <person name="Sarno A.F."/>
            <person name="Shmutz J."/>
            <person name="Schroeder D."/>
            <person name="de Vargas C."/>
            <person name="Verret F."/>
            <person name="von Dassow P."/>
            <person name="Valentin K."/>
            <person name="Van de Peer Y."/>
            <person name="Wheeler G."/>
            <person name="Dacks J.B."/>
            <person name="Delwiche C.F."/>
            <person name="Dyhrman S.T."/>
            <person name="Glockner G."/>
            <person name="John U."/>
            <person name="Richards T."/>
            <person name="Worden A.Z."/>
            <person name="Zhang X."/>
            <person name="Grigoriev I.V."/>
            <person name="Allen A.E."/>
            <person name="Bidle K."/>
            <person name="Borodovsky M."/>
            <person name="Bowler C."/>
            <person name="Brownlee C."/>
            <person name="Cock J.M."/>
            <person name="Elias M."/>
            <person name="Gladyshev V.N."/>
            <person name="Groth M."/>
            <person name="Guda C."/>
            <person name="Hadaegh A."/>
            <person name="Iglesias-Rodriguez M.D."/>
            <person name="Jenkins J."/>
            <person name="Jones B.M."/>
            <person name="Lawson T."/>
            <person name="Leese F."/>
            <person name="Lindquist E."/>
            <person name="Lobanov A."/>
            <person name="Lomsadze A."/>
            <person name="Malik S.B."/>
            <person name="Marsh M.E."/>
            <person name="Mackinder L."/>
            <person name="Mock T."/>
            <person name="Mueller-Roeber B."/>
            <person name="Pagarete A."/>
            <person name="Parker M."/>
            <person name="Probert I."/>
            <person name="Quesneville H."/>
            <person name="Raines C."/>
            <person name="Rensing S.A."/>
            <person name="Riano-Pachon D.M."/>
            <person name="Richier S."/>
            <person name="Rokitta S."/>
            <person name="Shiraiwa Y."/>
            <person name="Soanes D.M."/>
            <person name="van der Giezen M."/>
            <person name="Wahlund T.M."/>
            <person name="Williams B."/>
            <person name="Wilson W."/>
            <person name="Wolfe G."/>
            <person name="Wurch L.L."/>
        </authorList>
    </citation>
    <scope>NUCLEOTIDE SEQUENCE</scope>
</reference>
<dbReference type="AlphaFoldDB" id="A0A0D3KQX1"/>
<keyword evidence="4" id="KW-1185">Reference proteome</keyword>
<evidence type="ECO:0000256" key="1">
    <source>
        <dbReference type="SAM" id="MobiDB-lite"/>
    </source>
</evidence>
<dbReference type="GeneID" id="17283426"/>
<evidence type="ECO:0000313" key="4">
    <source>
        <dbReference type="Proteomes" id="UP000013827"/>
    </source>
</evidence>
<keyword evidence="2" id="KW-0812">Transmembrane</keyword>